<dbReference type="Pfam" id="PF00753">
    <property type="entry name" value="Lactamase_B"/>
    <property type="match status" value="1"/>
</dbReference>
<evidence type="ECO:0000313" key="3">
    <source>
        <dbReference type="Proteomes" id="UP000093199"/>
    </source>
</evidence>
<name>A0A1C0YDE0_9BACL</name>
<evidence type="ECO:0000313" key="2">
    <source>
        <dbReference type="EMBL" id="OCS85159.1"/>
    </source>
</evidence>
<organism evidence="2 3">
    <name type="scientific">Caryophanon tenue</name>
    <dbReference type="NCBI Taxonomy" id="33978"/>
    <lineage>
        <taxon>Bacteria</taxon>
        <taxon>Bacillati</taxon>
        <taxon>Bacillota</taxon>
        <taxon>Bacilli</taxon>
        <taxon>Bacillales</taxon>
        <taxon>Caryophanaceae</taxon>
        <taxon>Caryophanon</taxon>
    </lineage>
</organism>
<dbReference type="EMBL" id="MASJ01000016">
    <property type="protein sequence ID" value="OCS85159.1"/>
    <property type="molecule type" value="Genomic_DNA"/>
</dbReference>
<proteinExistence type="predicted"/>
<protein>
    <recommendedName>
        <fullName evidence="1">Metallo-beta-lactamase domain-containing protein</fullName>
    </recommendedName>
</protein>
<feature type="domain" description="Metallo-beta-lactamase" evidence="1">
    <location>
        <begin position="24"/>
        <end position="227"/>
    </location>
</feature>
<dbReference type="RefSeq" id="WP_066545199.1">
    <property type="nucleotide sequence ID" value="NZ_MASJ01000016.1"/>
</dbReference>
<dbReference type="Proteomes" id="UP000093199">
    <property type="component" value="Unassembled WGS sequence"/>
</dbReference>
<reference evidence="2 3" key="1">
    <citation type="submission" date="2016-07" db="EMBL/GenBank/DDBJ databases">
        <title>Caryophanon tenue genome sequencing.</title>
        <authorList>
            <person name="Verma A."/>
            <person name="Pal Y."/>
            <person name="Krishnamurthi S."/>
        </authorList>
    </citation>
    <scope>NUCLEOTIDE SEQUENCE [LARGE SCALE GENOMIC DNA]</scope>
    <source>
        <strain evidence="2 3">DSM 14152</strain>
    </source>
</reference>
<dbReference type="PANTHER" id="PTHR42951">
    <property type="entry name" value="METALLO-BETA-LACTAMASE DOMAIN-CONTAINING"/>
    <property type="match status" value="1"/>
</dbReference>
<dbReference type="PANTHER" id="PTHR42951:SF22">
    <property type="entry name" value="METALLO BETA-LACTAMASE SUPERFAMILY LIPOPROTEIN"/>
    <property type="match status" value="1"/>
</dbReference>
<accession>A0A1C0YDE0</accession>
<dbReference type="OrthoDB" id="9761531at2"/>
<comment type="caution">
    <text evidence="2">The sequence shown here is derived from an EMBL/GenBank/DDBJ whole genome shotgun (WGS) entry which is preliminary data.</text>
</comment>
<keyword evidence="3" id="KW-1185">Reference proteome</keyword>
<dbReference type="InterPro" id="IPR036866">
    <property type="entry name" value="RibonucZ/Hydroxyglut_hydro"/>
</dbReference>
<dbReference type="InterPro" id="IPR001279">
    <property type="entry name" value="Metallo-B-lactamas"/>
</dbReference>
<dbReference type="STRING" id="33978.A6M13_14015"/>
<dbReference type="CDD" id="cd07726">
    <property type="entry name" value="ST1585-like_MBL-fold"/>
    <property type="match status" value="1"/>
</dbReference>
<dbReference type="InterPro" id="IPR037482">
    <property type="entry name" value="ST1585_MBL-fold"/>
</dbReference>
<dbReference type="Gene3D" id="3.60.15.10">
    <property type="entry name" value="Ribonuclease Z/Hydroxyacylglutathione hydrolase-like"/>
    <property type="match status" value="1"/>
</dbReference>
<dbReference type="AlphaFoldDB" id="A0A1C0YDE0"/>
<dbReference type="SMART" id="SM00849">
    <property type="entry name" value="Lactamase_B"/>
    <property type="match status" value="1"/>
</dbReference>
<gene>
    <name evidence="2" type="ORF">A6M13_14015</name>
</gene>
<dbReference type="SUPFAM" id="SSF56281">
    <property type="entry name" value="Metallo-hydrolase/oxidoreductase"/>
    <property type="match status" value="1"/>
</dbReference>
<sequence>MTTPVQIAKDIYVIDSQDGGQLERTSIYVIKREKVAIIDTCTSKSVPAILAGLEALHIAPEAVDYVILTHVHLDHAGGAGLLLQSLPNAHVYVHPKGARHIIDPTRLIESARSVYGEKFDAFFDPIVPIPEHRVTLAEHKTRIPFGEAALVLYDTPGHARHHISIYDEVTNSMFIGDTAGVQFPAITRTGYELVLPSTSPNQYNPEEMEQSMQFYESLALQAVFLGHYAAAPSPQQAFSQVRYWTPIWLALAEEAMQEAEAVRVDKLSHAILRVLEEDAEKQGYTGDLKQYVWDDVVVSSQGLIDYYQKK</sequence>
<evidence type="ECO:0000259" key="1">
    <source>
        <dbReference type="SMART" id="SM00849"/>
    </source>
</evidence>
<dbReference type="InterPro" id="IPR050855">
    <property type="entry name" value="NDM-1-like"/>
</dbReference>